<feature type="domain" description="Response regulatory" evidence="3">
    <location>
        <begin position="10"/>
        <end position="126"/>
    </location>
</feature>
<dbReference type="Proteomes" id="UP001232992">
    <property type="component" value="Unassembled WGS sequence"/>
</dbReference>
<dbReference type="RefSeq" id="WP_347178983.1">
    <property type="nucleotide sequence ID" value="NZ_JAQOSQ010000003.1"/>
</dbReference>
<protein>
    <submittedName>
        <fullName evidence="4">Response regulator</fullName>
    </submittedName>
</protein>
<organism evidence="4 5">
    <name type="scientific">Roseofilum casamattae BLCC-M143</name>
    <dbReference type="NCBI Taxonomy" id="3022442"/>
    <lineage>
        <taxon>Bacteria</taxon>
        <taxon>Bacillati</taxon>
        <taxon>Cyanobacteriota</taxon>
        <taxon>Cyanophyceae</taxon>
        <taxon>Desertifilales</taxon>
        <taxon>Desertifilaceae</taxon>
        <taxon>Roseofilum</taxon>
        <taxon>Roseofilum casamattae</taxon>
    </lineage>
</organism>
<dbReference type="EMBL" id="JAQOSQ010000003">
    <property type="protein sequence ID" value="MDJ1182541.1"/>
    <property type="molecule type" value="Genomic_DNA"/>
</dbReference>
<dbReference type="InterPro" id="IPR001789">
    <property type="entry name" value="Sig_transdc_resp-reg_receiver"/>
</dbReference>
<dbReference type="Pfam" id="PF00072">
    <property type="entry name" value="Response_reg"/>
    <property type="match status" value="1"/>
</dbReference>
<dbReference type="InterPro" id="IPR011006">
    <property type="entry name" value="CheY-like_superfamily"/>
</dbReference>
<dbReference type="PANTHER" id="PTHR44591:SF3">
    <property type="entry name" value="RESPONSE REGULATORY DOMAIN-CONTAINING PROTEIN"/>
    <property type="match status" value="1"/>
</dbReference>
<name>A0ABT7BVR3_9CYAN</name>
<gene>
    <name evidence="4" type="ORF">PMH09_04975</name>
</gene>
<evidence type="ECO:0000259" key="3">
    <source>
        <dbReference type="PROSITE" id="PS50110"/>
    </source>
</evidence>
<feature type="modified residue" description="4-aspartylphosphate" evidence="2">
    <location>
        <position position="59"/>
    </location>
</feature>
<evidence type="ECO:0000313" key="5">
    <source>
        <dbReference type="Proteomes" id="UP001232992"/>
    </source>
</evidence>
<evidence type="ECO:0000313" key="4">
    <source>
        <dbReference type="EMBL" id="MDJ1182541.1"/>
    </source>
</evidence>
<sequence>MFSTPPSLPKVLAVDDSPIVQMLVRNALQDRDVEVLVADNALDALNLLYSETIAIILLDVSMPGVDGLELCRTIRGIPQFGELPIVMVTARDSPFDKVQGTLAGASEYLTKPFTPETLREIVQRFLQNAN</sequence>
<dbReference type="Gene3D" id="3.40.50.2300">
    <property type="match status" value="1"/>
</dbReference>
<reference evidence="4 5" key="1">
    <citation type="submission" date="2023-01" db="EMBL/GenBank/DDBJ databases">
        <title>Novel diversity within Roseofilum (Cyanobacteria; Desertifilaceae) from marine benthic mats with descriptions of four novel species.</title>
        <authorList>
            <person name="Wang Y."/>
            <person name="Berthold D.E."/>
            <person name="Hu J."/>
            <person name="Lefler F.W."/>
            <person name="Laughinghouse H.D. IV."/>
        </authorList>
    </citation>
    <scope>NUCLEOTIDE SEQUENCE [LARGE SCALE GENOMIC DNA]</scope>
    <source>
        <strain evidence="4 5">BLCC-M143</strain>
    </source>
</reference>
<dbReference type="PROSITE" id="PS50110">
    <property type="entry name" value="RESPONSE_REGULATORY"/>
    <property type="match status" value="1"/>
</dbReference>
<evidence type="ECO:0000256" key="1">
    <source>
        <dbReference type="ARBA" id="ARBA00022553"/>
    </source>
</evidence>
<keyword evidence="1 2" id="KW-0597">Phosphoprotein</keyword>
<keyword evidence="5" id="KW-1185">Reference proteome</keyword>
<comment type="caution">
    <text evidence="4">The sequence shown here is derived from an EMBL/GenBank/DDBJ whole genome shotgun (WGS) entry which is preliminary data.</text>
</comment>
<proteinExistence type="predicted"/>
<dbReference type="PANTHER" id="PTHR44591">
    <property type="entry name" value="STRESS RESPONSE REGULATOR PROTEIN 1"/>
    <property type="match status" value="1"/>
</dbReference>
<dbReference type="SMART" id="SM00448">
    <property type="entry name" value="REC"/>
    <property type="match status" value="1"/>
</dbReference>
<evidence type="ECO:0000256" key="2">
    <source>
        <dbReference type="PROSITE-ProRule" id="PRU00169"/>
    </source>
</evidence>
<accession>A0ABT7BVR3</accession>
<dbReference type="InterPro" id="IPR050595">
    <property type="entry name" value="Bact_response_regulator"/>
</dbReference>
<dbReference type="SUPFAM" id="SSF52172">
    <property type="entry name" value="CheY-like"/>
    <property type="match status" value="1"/>
</dbReference>